<evidence type="ECO:0000313" key="4">
    <source>
        <dbReference type="EMBL" id="SPD69362.1"/>
    </source>
</evidence>
<dbReference type="Proteomes" id="UP000256297">
    <property type="component" value="Plasmid CBM2589_p"/>
</dbReference>
<evidence type="ECO:0000313" key="7">
    <source>
        <dbReference type="Proteomes" id="UP000257016"/>
    </source>
</evidence>
<evidence type="ECO:0000313" key="1">
    <source>
        <dbReference type="EMBL" id="SOY75287.1"/>
    </source>
</evidence>
<dbReference type="EMBL" id="LT984815">
    <property type="protein sequence ID" value="SPD69362.1"/>
    <property type="molecule type" value="Genomic_DNA"/>
</dbReference>
<proteinExistence type="predicted"/>
<dbReference type="EMBL" id="OFSN01000030">
    <property type="protein sequence ID" value="SOY77377.1"/>
    <property type="molecule type" value="Genomic_DNA"/>
</dbReference>
<organism evidence="3">
    <name type="scientific">Cupriavidus taiwanensis</name>
    <dbReference type="NCBI Taxonomy" id="164546"/>
    <lineage>
        <taxon>Bacteria</taxon>
        <taxon>Pseudomonadati</taxon>
        <taxon>Pseudomonadota</taxon>
        <taxon>Betaproteobacteria</taxon>
        <taxon>Burkholderiales</taxon>
        <taxon>Burkholderiaceae</taxon>
        <taxon>Cupriavidus</taxon>
    </lineage>
</organism>
<geneLocation type="plasmid" evidence="5">
    <name>cbm2636p</name>
</geneLocation>
<geneLocation type="plasmid" evidence="7">
    <name>cbm2586_p</name>
</geneLocation>
<geneLocation type="plasmid" evidence="4">
    <name>CBM2636p</name>
</geneLocation>
<evidence type="ECO:0000313" key="6">
    <source>
        <dbReference type="Proteomes" id="UP000256297"/>
    </source>
</evidence>
<geneLocation type="plasmid" evidence="6">
    <name>cbm2589_p</name>
</geneLocation>
<dbReference type="Proteomes" id="UP000257139">
    <property type="component" value="Plasmid CBM2594_p"/>
</dbReference>
<evidence type="ECO:0000313" key="2">
    <source>
        <dbReference type="EMBL" id="SOY77377.1"/>
    </source>
</evidence>
<evidence type="ECO:0000313" key="5">
    <source>
        <dbReference type="Proteomes" id="UP000254259"/>
    </source>
</evidence>
<dbReference type="EMBL" id="OFSP01000042">
    <property type="protein sequence ID" value="SOY75287.1"/>
    <property type="molecule type" value="Genomic_DNA"/>
</dbReference>
<reference evidence="5 6" key="1">
    <citation type="submission" date="2018-01" db="EMBL/GenBank/DDBJ databases">
        <authorList>
            <person name="Clerissi C."/>
        </authorList>
    </citation>
    <scope>NUCLEOTIDE SEQUENCE [LARGE SCALE GENOMIC DNA]</scope>
    <source>
        <strain evidence="2">Cupriavidus taiwanensis LMG 19430</strain>
        <strain evidence="1">Cupriavidus taiwanensis STM 3521</strain>
        <strain evidence="3">Cupriavidus taiwanensis STM 6021</strain>
        <strain evidence="4">Cupriavidus taiwanensis SWF 66322</strain>
        <plasmid evidence="7">cbm2586_p</plasmid>
        <plasmid evidence="6">cbm2589_p</plasmid>
        <plasmid evidence="5">cbm2636p</plasmid>
        <plasmid evidence="4">CBM2636p</plasmid>
    </source>
</reference>
<gene>
    <name evidence="2" type="ORF">CBM2586_P110009</name>
    <name evidence="1" type="ORF">CBM2589_P110009</name>
    <name evidence="3" type="ORF">CBM2594_P50009</name>
    <name evidence="4" type="ORF">CBM2636_P20049</name>
</gene>
<name>A0A375D9Z4_9BURK</name>
<dbReference type="AlphaFoldDB" id="A0A375D9Z4"/>
<sequence>MPQASISVGCREQLPAWASAGVLFFRLDSAHRYGSIRQECSQSTLPALPQSTDGATRIIHPPATLGPQTEFFRSDYRIRVAACAAINDGLVCSCEYSVHFF</sequence>
<dbReference type="EMBL" id="OGUU01000040">
    <property type="protein sequence ID" value="SPC25463.1"/>
    <property type="molecule type" value="Genomic_DNA"/>
</dbReference>
<dbReference type="Proteomes" id="UP000257016">
    <property type="component" value="Unassembled WGS sequence"/>
</dbReference>
<keyword evidence="4" id="KW-0614">Plasmid</keyword>
<dbReference type="Proteomes" id="UP000254259">
    <property type="component" value="Plasmid CBM2636p"/>
</dbReference>
<protein>
    <submittedName>
        <fullName evidence="3">Uncharacterized protein</fullName>
    </submittedName>
</protein>
<accession>A0A375D9Z4</accession>
<evidence type="ECO:0000313" key="3">
    <source>
        <dbReference type="EMBL" id="SPC25463.1"/>
    </source>
</evidence>